<evidence type="ECO:0000313" key="2">
    <source>
        <dbReference type="Proteomes" id="UP001156882"/>
    </source>
</evidence>
<dbReference type="EMBL" id="BSPC01000076">
    <property type="protein sequence ID" value="GLS23592.1"/>
    <property type="molecule type" value="Genomic_DNA"/>
</dbReference>
<proteinExistence type="predicted"/>
<comment type="caution">
    <text evidence="1">The sequence shown here is derived from an EMBL/GenBank/DDBJ whole genome shotgun (WGS) entry which is preliminary data.</text>
</comment>
<protein>
    <submittedName>
        <fullName evidence="1">Uncharacterized protein</fullName>
    </submittedName>
</protein>
<organism evidence="1 2">
    <name type="scientific">Labrys miyagiensis</name>
    <dbReference type="NCBI Taxonomy" id="346912"/>
    <lineage>
        <taxon>Bacteria</taxon>
        <taxon>Pseudomonadati</taxon>
        <taxon>Pseudomonadota</taxon>
        <taxon>Alphaproteobacteria</taxon>
        <taxon>Hyphomicrobiales</taxon>
        <taxon>Xanthobacteraceae</taxon>
        <taxon>Labrys</taxon>
    </lineage>
</organism>
<evidence type="ECO:0000313" key="1">
    <source>
        <dbReference type="EMBL" id="GLS23592.1"/>
    </source>
</evidence>
<accession>A0ABQ6CZ79</accession>
<keyword evidence="2" id="KW-1185">Reference proteome</keyword>
<gene>
    <name evidence="1" type="ORF">GCM10007874_66130</name>
</gene>
<reference evidence="2" key="1">
    <citation type="journal article" date="2019" name="Int. J. Syst. Evol. Microbiol.">
        <title>The Global Catalogue of Microorganisms (GCM) 10K type strain sequencing project: providing services to taxonomists for standard genome sequencing and annotation.</title>
        <authorList>
            <consortium name="The Broad Institute Genomics Platform"/>
            <consortium name="The Broad Institute Genome Sequencing Center for Infectious Disease"/>
            <person name="Wu L."/>
            <person name="Ma J."/>
        </authorList>
    </citation>
    <scope>NUCLEOTIDE SEQUENCE [LARGE SCALE GENOMIC DNA]</scope>
    <source>
        <strain evidence="2">NBRC 101365</strain>
    </source>
</reference>
<sequence length="168" mass="18852">MRSIRPILFCLCLWFCICIWFCLCIWGRCSNVAPGVTVTFHPLGRNVAPELTLRPAMRRQASALPVEKTTRSELGEQLRDFFRLLSQHEGEVVEIIRQHAIMLAGDAQEVDPALEGSGLQELHLGVIERLVIEAKPAAHAGNGLGEGFHGKSWKWWRRGRVSVKTGQL</sequence>
<name>A0ABQ6CZ79_9HYPH</name>
<dbReference type="Proteomes" id="UP001156882">
    <property type="component" value="Unassembled WGS sequence"/>
</dbReference>